<dbReference type="PANTHER" id="PTHR35788:SF1">
    <property type="entry name" value="EXPORTED PROTEIN"/>
    <property type="match status" value="1"/>
</dbReference>
<protein>
    <submittedName>
        <fullName evidence="1">Putative vancomycin resistance protein</fullName>
    </submittedName>
</protein>
<dbReference type="HOGENOM" id="CLU_072547_2_0_3"/>
<dbReference type="Proteomes" id="UP000010388">
    <property type="component" value="Chromosome"/>
</dbReference>
<dbReference type="AlphaFoldDB" id="K9P5W8"/>
<proteinExistence type="predicted"/>
<dbReference type="InterPro" id="IPR052913">
    <property type="entry name" value="Glycopeptide_resist_protein"/>
</dbReference>
<dbReference type="EMBL" id="CP003495">
    <property type="protein sequence ID" value="AFY27949.1"/>
    <property type="molecule type" value="Genomic_DNA"/>
</dbReference>
<dbReference type="Pfam" id="PF04294">
    <property type="entry name" value="VanW"/>
    <property type="match status" value="1"/>
</dbReference>
<gene>
    <name evidence="1" type="ordered locus">Cyagr_0762</name>
</gene>
<evidence type="ECO:0000313" key="2">
    <source>
        <dbReference type="Proteomes" id="UP000010388"/>
    </source>
</evidence>
<dbReference type="eggNOG" id="COG2720">
    <property type="taxonomic scope" value="Bacteria"/>
</dbReference>
<sequence>MPEGVRFDRSVGDLAAGEVEQRPWIGLIQPILFSDFFENKRANISRGAALLDRGLIGAGKAWSFWHRVGRPHAANGFLPGRNIVSGKLVALSGGGLCQQSSMVYHLALLGGLTVLERHPHSLDIYEEDQRFTPLGADATVVWGFKDLRLLNPHPFPVAFRFKVEWNRLIGELRSDADLTPCDVAFVRVELKKPWVQVDTMVNQRLFVSTVYEQRQGLQVSPWERPAGTPGPS</sequence>
<organism evidence="1 2">
    <name type="scientific">Cyanobium gracile (strain ATCC 27147 / PCC 6307)</name>
    <dbReference type="NCBI Taxonomy" id="292564"/>
    <lineage>
        <taxon>Bacteria</taxon>
        <taxon>Bacillati</taxon>
        <taxon>Cyanobacteriota</taxon>
        <taxon>Cyanophyceae</taxon>
        <taxon>Synechococcales</taxon>
        <taxon>Prochlorococcaceae</taxon>
        <taxon>Cyanobium</taxon>
    </lineage>
</organism>
<dbReference type="STRING" id="292564.Cyagr_0762"/>
<reference evidence="2" key="1">
    <citation type="journal article" date="2013" name="Proc. Natl. Acad. Sci. U.S.A.">
        <title>Improving the coverage of the cyanobacterial phylum using diversity-driven genome sequencing.</title>
        <authorList>
            <person name="Shih P.M."/>
            <person name="Wu D."/>
            <person name="Latifi A."/>
            <person name="Axen S.D."/>
            <person name="Fewer D.P."/>
            <person name="Talla E."/>
            <person name="Calteau A."/>
            <person name="Cai F."/>
            <person name="Tandeau de Marsac N."/>
            <person name="Rippka R."/>
            <person name="Herdman M."/>
            <person name="Sivonen K."/>
            <person name="Coursin T."/>
            <person name="Laurent T."/>
            <person name="Goodwin L."/>
            <person name="Nolan M."/>
            <person name="Davenport K.W."/>
            <person name="Han C.S."/>
            <person name="Rubin E.M."/>
            <person name="Eisen J.A."/>
            <person name="Woyke T."/>
            <person name="Gugger M."/>
            <person name="Kerfeld C.A."/>
        </authorList>
    </citation>
    <scope>NUCLEOTIDE SEQUENCE [LARGE SCALE GENOMIC DNA]</scope>
    <source>
        <strain evidence="2">ATCC 27147 / PCC 6307</strain>
    </source>
</reference>
<name>K9P5W8_CYAGP</name>
<evidence type="ECO:0000313" key="1">
    <source>
        <dbReference type="EMBL" id="AFY27949.1"/>
    </source>
</evidence>
<accession>K9P5W8</accession>
<dbReference type="KEGG" id="cgc:Cyagr_0762"/>
<dbReference type="PANTHER" id="PTHR35788">
    <property type="entry name" value="EXPORTED PROTEIN-RELATED"/>
    <property type="match status" value="1"/>
</dbReference>
<dbReference type="InterPro" id="IPR007391">
    <property type="entry name" value="Vancomycin_resist_VanW"/>
</dbReference>